<dbReference type="SUPFAM" id="SSF54862">
    <property type="entry name" value="4Fe-4S ferredoxins"/>
    <property type="match status" value="1"/>
</dbReference>
<organism evidence="2 3">
    <name type="scientific">Peptoniphilus koenoeneniae</name>
    <dbReference type="NCBI Taxonomy" id="507751"/>
    <lineage>
        <taxon>Bacteria</taxon>
        <taxon>Bacillati</taxon>
        <taxon>Bacillota</taxon>
        <taxon>Tissierellia</taxon>
        <taxon>Tissierellales</taxon>
        <taxon>Peptoniphilaceae</taxon>
        <taxon>Peptoniphilus</taxon>
    </lineage>
</organism>
<name>A0ABU0ASZ8_9FIRM</name>
<reference evidence="2 3" key="1">
    <citation type="submission" date="2023-07" db="EMBL/GenBank/DDBJ databases">
        <title>Genomic Encyclopedia of Type Strains, Phase IV (KMG-IV): sequencing the most valuable type-strain genomes for metagenomic binning, comparative biology and taxonomic classification.</title>
        <authorList>
            <person name="Goeker M."/>
        </authorList>
    </citation>
    <scope>NUCLEOTIDE SEQUENCE [LARGE SCALE GENOMIC DNA]</scope>
    <source>
        <strain evidence="2 3">DSM 22616</strain>
    </source>
</reference>
<dbReference type="InterPro" id="IPR052911">
    <property type="entry name" value="Corrinoid_activation_enz"/>
</dbReference>
<evidence type="ECO:0000313" key="2">
    <source>
        <dbReference type="EMBL" id="MDQ0274394.1"/>
    </source>
</evidence>
<keyword evidence="3" id="KW-1185">Reference proteome</keyword>
<dbReference type="EMBL" id="JAUSTN010000002">
    <property type="protein sequence ID" value="MDQ0274394.1"/>
    <property type="molecule type" value="Genomic_DNA"/>
</dbReference>
<feature type="domain" description="4Fe-4S ferredoxin-type" evidence="1">
    <location>
        <begin position="34"/>
        <end position="63"/>
    </location>
</feature>
<comment type="caution">
    <text evidence="2">The sequence shown here is derived from an EMBL/GenBank/DDBJ whole genome shotgun (WGS) entry which is preliminary data.</text>
</comment>
<dbReference type="RefSeq" id="WP_307494892.1">
    <property type="nucleotide sequence ID" value="NZ_JAUSTN010000002.1"/>
</dbReference>
<dbReference type="Gene3D" id="3.30.70.20">
    <property type="match status" value="1"/>
</dbReference>
<proteinExistence type="predicted"/>
<dbReference type="PANTHER" id="PTHR42895">
    <property type="entry name" value="IRON-SULFUR CLUSTER-BINDING PROTEIN-RELATED"/>
    <property type="match status" value="1"/>
</dbReference>
<protein>
    <submittedName>
        <fullName evidence="2">Ferredoxin</fullName>
    </submittedName>
</protein>
<dbReference type="PROSITE" id="PS51379">
    <property type="entry name" value="4FE4S_FER_2"/>
    <property type="match status" value="2"/>
</dbReference>
<dbReference type="Proteomes" id="UP001236559">
    <property type="component" value="Unassembled WGS sequence"/>
</dbReference>
<accession>A0ABU0ASZ8</accession>
<gene>
    <name evidence="2" type="ORF">J2S72_000402</name>
</gene>
<sequence length="272" mass="30129">MIRKIIHIDEEKCNGCGLCATACHEGAIDMINGKAKLVRENYCDGFGDCLPGCPTGAITFEEREAPAYDEAAVKAAQMQKIKKSEEDKVTTEEIMKIENEEERRAAMMKHLQEGGSMPHGGCPGSRAMQMKREEEALENRENIQQAVISKPVSRLNQWPCQIKLLPTQAPFYDGAKLLIAADCTAYAYANMHEDFMKGKITLIGCPKLDDIDYSEKLTEIIAKNDVKSVTIVRMEVPCCGGLQRAAENALRNSGKFIPWQVVTISRDGKILG</sequence>
<dbReference type="Pfam" id="PF14697">
    <property type="entry name" value="Fer4_21"/>
    <property type="match status" value="1"/>
</dbReference>
<feature type="domain" description="4Fe-4S ferredoxin-type" evidence="1">
    <location>
        <begin position="4"/>
        <end position="33"/>
    </location>
</feature>
<evidence type="ECO:0000313" key="3">
    <source>
        <dbReference type="Proteomes" id="UP001236559"/>
    </source>
</evidence>
<dbReference type="PANTHER" id="PTHR42895:SF1">
    <property type="entry name" value="IRON-SULFUR CLUSTER PROTEIN"/>
    <property type="match status" value="1"/>
</dbReference>
<dbReference type="InterPro" id="IPR017896">
    <property type="entry name" value="4Fe4S_Fe-S-bd"/>
</dbReference>
<evidence type="ECO:0000259" key="1">
    <source>
        <dbReference type="PROSITE" id="PS51379"/>
    </source>
</evidence>